<evidence type="ECO:0000313" key="3">
    <source>
        <dbReference type="Proteomes" id="UP000070544"/>
    </source>
</evidence>
<dbReference type="EMBL" id="KQ965733">
    <property type="protein sequence ID" value="KXS21149.1"/>
    <property type="molecule type" value="Genomic_DNA"/>
</dbReference>
<organism evidence="2 3">
    <name type="scientific">Gonapodya prolifera (strain JEL478)</name>
    <name type="common">Monoblepharis prolifera</name>
    <dbReference type="NCBI Taxonomy" id="1344416"/>
    <lineage>
        <taxon>Eukaryota</taxon>
        <taxon>Fungi</taxon>
        <taxon>Fungi incertae sedis</taxon>
        <taxon>Chytridiomycota</taxon>
        <taxon>Chytridiomycota incertae sedis</taxon>
        <taxon>Monoblepharidomycetes</taxon>
        <taxon>Monoblepharidales</taxon>
        <taxon>Gonapodyaceae</taxon>
        <taxon>Gonapodya</taxon>
    </lineage>
</organism>
<evidence type="ECO:0000313" key="2">
    <source>
        <dbReference type="EMBL" id="KXS21149.1"/>
    </source>
</evidence>
<keyword evidence="3" id="KW-1185">Reference proteome</keyword>
<accession>A0A139AWR8</accession>
<feature type="region of interest" description="Disordered" evidence="1">
    <location>
        <begin position="13"/>
        <end position="38"/>
    </location>
</feature>
<proteinExistence type="predicted"/>
<reference evidence="2 3" key="1">
    <citation type="journal article" date="2015" name="Genome Biol. Evol.">
        <title>Phylogenomic analyses indicate that early fungi evolved digesting cell walls of algal ancestors of land plants.</title>
        <authorList>
            <person name="Chang Y."/>
            <person name="Wang S."/>
            <person name="Sekimoto S."/>
            <person name="Aerts A.L."/>
            <person name="Choi C."/>
            <person name="Clum A."/>
            <person name="LaButti K.M."/>
            <person name="Lindquist E.A."/>
            <person name="Yee Ngan C."/>
            <person name="Ohm R.A."/>
            <person name="Salamov A.A."/>
            <person name="Grigoriev I.V."/>
            <person name="Spatafora J.W."/>
            <person name="Berbee M.L."/>
        </authorList>
    </citation>
    <scope>NUCLEOTIDE SEQUENCE [LARGE SCALE GENOMIC DNA]</scope>
    <source>
        <strain evidence="2 3">JEL478</strain>
    </source>
</reference>
<dbReference type="AlphaFoldDB" id="A0A139AWR8"/>
<dbReference type="Proteomes" id="UP000070544">
    <property type="component" value="Unassembled WGS sequence"/>
</dbReference>
<protein>
    <submittedName>
        <fullName evidence="2">Uncharacterized protein</fullName>
    </submittedName>
</protein>
<name>A0A139AWR8_GONPJ</name>
<evidence type="ECO:0000256" key="1">
    <source>
        <dbReference type="SAM" id="MobiDB-lite"/>
    </source>
</evidence>
<sequence length="151" mass="16942">MLLRTPARPQLHARLAKRQMRSDLSGETPKGPGSLKPVTNLIAPEVVARSVGTSTTMKLLPQDGTRTQAVNSITEASDSLVLNRRALTDLVERLARTEMERDNYKDQAHRIRMLDNESHSVNPVRKLATLTTPMQMELQAEMNPSTIMKLW</sequence>
<gene>
    <name evidence="2" type="ORF">M427DRAFT_27592</name>
</gene>